<proteinExistence type="predicted"/>
<evidence type="ECO:0000313" key="2">
    <source>
        <dbReference type="Proteomes" id="UP000310108"/>
    </source>
</evidence>
<keyword evidence="2" id="KW-1185">Reference proteome</keyword>
<dbReference type="AlphaFoldDB" id="A0A4U6XIV8"/>
<organism evidence="1 2">
    <name type="scientific">Colletotrichum tanaceti</name>
    <dbReference type="NCBI Taxonomy" id="1306861"/>
    <lineage>
        <taxon>Eukaryota</taxon>
        <taxon>Fungi</taxon>
        <taxon>Dikarya</taxon>
        <taxon>Ascomycota</taxon>
        <taxon>Pezizomycotina</taxon>
        <taxon>Sordariomycetes</taxon>
        <taxon>Hypocreomycetidae</taxon>
        <taxon>Glomerellales</taxon>
        <taxon>Glomerellaceae</taxon>
        <taxon>Colletotrichum</taxon>
        <taxon>Colletotrichum destructivum species complex</taxon>
    </lineage>
</organism>
<gene>
    <name evidence="1" type="ORF">CTA1_8078</name>
</gene>
<sequence>MPPGRIRGIPVRDPTAQQPQSTVYSSRLFVVAHPVVPIPLHLDRPAQAAAPLVVVLAVLVAHLASALATAILPPLLEAGVEVSTDDALVKLGATNVLHAVEGVLMSVVLDKTEAAGRLVEAVEAHDETLDLATLGE</sequence>
<evidence type="ECO:0000313" key="1">
    <source>
        <dbReference type="EMBL" id="TKW54037.1"/>
    </source>
</evidence>
<comment type="caution">
    <text evidence="1">The sequence shown here is derived from an EMBL/GenBank/DDBJ whole genome shotgun (WGS) entry which is preliminary data.</text>
</comment>
<dbReference type="Proteomes" id="UP000310108">
    <property type="component" value="Unassembled WGS sequence"/>
</dbReference>
<dbReference type="EMBL" id="PJEX01000158">
    <property type="protein sequence ID" value="TKW54037.1"/>
    <property type="molecule type" value="Genomic_DNA"/>
</dbReference>
<accession>A0A4U6XIV8</accession>
<name>A0A4U6XIV8_9PEZI</name>
<reference evidence="1 2" key="1">
    <citation type="journal article" date="2019" name="PLoS ONE">
        <title>Comparative genome analysis indicates high evolutionary potential of pathogenicity genes in Colletotrichum tanaceti.</title>
        <authorList>
            <person name="Lelwala R.V."/>
            <person name="Korhonen P.K."/>
            <person name="Young N.D."/>
            <person name="Scott J.B."/>
            <person name="Ades P.A."/>
            <person name="Gasser R.B."/>
            <person name="Taylor P.W.J."/>
        </authorList>
    </citation>
    <scope>NUCLEOTIDE SEQUENCE [LARGE SCALE GENOMIC DNA]</scope>
    <source>
        <strain evidence="1">BRIP57314</strain>
    </source>
</reference>
<protein>
    <submittedName>
        <fullName evidence="1">Uncharacterized protein</fullName>
    </submittedName>
</protein>